<feature type="chain" id="PRO_5010557662" description="Beta-glucuronidase C-terminal domain-containing protein" evidence="1">
    <location>
        <begin position="20"/>
        <end position="517"/>
    </location>
</feature>
<dbReference type="InterPro" id="IPR013780">
    <property type="entry name" value="Glyco_hydro_b"/>
</dbReference>
<dbReference type="PANTHER" id="PTHR36183:SF2">
    <property type="entry name" value="BETA-GLUCURONIDASE C-TERMINAL DOMAIN-CONTAINING PROTEIN"/>
    <property type="match status" value="1"/>
</dbReference>
<dbReference type="InterPro" id="IPR031728">
    <property type="entry name" value="GlcAase_C"/>
</dbReference>
<evidence type="ECO:0000259" key="2">
    <source>
        <dbReference type="Pfam" id="PF16862"/>
    </source>
</evidence>
<dbReference type="AlphaFoldDB" id="A0A1S9DGT2"/>
<dbReference type="VEuPathDB" id="FungiDB:AO090701000994"/>
<dbReference type="InterPro" id="IPR052974">
    <property type="entry name" value="GH79_Enzymes"/>
</dbReference>
<protein>
    <recommendedName>
        <fullName evidence="2">Beta-glucuronidase C-terminal domain-containing protein</fullName>
    </recommendedName>
</protein>
<dbReference type="EMBL" id="MKZY01000006">
    <property type="protein sequence ID" value="OOO08136.1"/>
    <property type="molecule type" value="Genomic_DNA"/>
</dbReference>
<dbReference type="PANTHER" id="PTHR36183">
    <property type="entry name" value="BETA-GLUCURONIDASE"/>
    <property type="match status" value="1"/>
</dbReference>
<keyword evidence="1" id="KW-0732">Signal</keyword>
<feature type="domain" description="Beta-glucuronidase C-terminal" evidence="2">
    <location>
        <begin position="406"/>
        <end position="514"/>
    </location>
</feature>
<reference evidence="3 4" key="1">
    <citation type="submission" date="2016-10" db="EMBL/GenBank/DDBJ databases">
        <title>Genome sequencing of Aspergillus oryzae BCC7051.</title>
        <authorList>
            <person name="Thammarongtham C."/>
            <person name="Vorapreeda T."/>
            <person name="Nookaew I."/>
            <person name="Srisuk T."/>
            <person name="Land M."/>
            <person name="Jeennor S."/>
            <person name="Laoteng K."/>
        </authorList>
    </citation>
    <scope>NUCLEOTIDE SEQUENCE [LARGE SCALE GENOMIC DNA]</scope>
    <source>
        <strain evidence="3 4">BCC7051</strain>
    </source>
</reference>
<organism evidence="3 4">
    <name type="scientific">Aspergillus oryzae</name>
    <name type="common">Yellow koji mold</name>
    <dbReference type="NCBI Taxonomy" id="5062"/>
    <lineage>
        <taxon>Eukaryota</taxon>
        <taxon>Fungi</taxon>
        <taxon>Dikarya</taxon>
        <taxon>Ascomycota</taxon>
        <taxon>Pezizomycotina</taxon>
        <taxon>Eurotiomycetes</taxon>
        <taxon>Eurotiomycetidae</taxon>
        <taxon>Eurotiales</taxon>
        <taxon>Aspergillaceae</taxon>
        <taxon>Aspergillus</taxon>
        <taxon>Aspergillus subgen. Circumdati</taxon>
    </lineage>
</organism>
<evidence type="ECO:0000256" key="1">
    <source>
        <dbReference type="SAM" id="SignalP"/>
    </source>
</evidence>
<sequence>MRLLLIAPLFSAVSYGAQATNSSISICPPATKPANASDAIPATFPGYAFEESSFVYYAGNKTNSNRISQNLIRAVSQKTKTRPVIRVGGTSLDRATYDPNLSDPIYNPDPNSGIPTHLKIGPSFFDLFANFPEAKYVIDIPMYHDNLSNSILFAASANKRIGASNIYAWEIGNEPDNYGNTGADWNEKQFSEKWGNWSKAISKALNASLDSQTYQAVALSSQTGVTGTPGGDADSWKIGEIFKQGGMEQYKERMKTVSMHYYQIKANETSDLQADLMNHDEVIKGTAFIKTALQNLATIGVDVPIVLGEVGNTLCNGSSGVNLEGVLGSALWQVDLSLYTMFLGVHGISMQSGTKFPFALWHPQYSNTAGAVLPAFYAQIFAAEFIGSHGNVTVANIDLGQPHLSAYAAYEGANLARLAIINLELWDGRHESQEKRHSKQMLLHVPAGTDSVTVKRLTSPAGGMARSSNQITWGGMQWTYENEGRGENVSTGAERLTVKDGTVHIAVNASEAAMVFF</sequence>
<dbReference type="SUPFAM" id="SSF51445">
    <property type="entry name" value="(Trans)glycosidases"/>
    <property type="match status" value="1"/>
</dbReference>
<dbReference type="eggNOG" id="ENOG502SNBU">
    <property type="taxonomic scope" value="Eukaryota"/>
</dbReference>
<dbReference type="Pfam" id="PF16862">
    <property type="entry name" value="Glyco_hydro_79C"/>
    <property type="match status" value="1"/>
</dbReference>
<proteinExistence type="predicted"/>
<dbReference type="Gene3D" id="3.20.20.80">
    <property type="entry name" value="Glycosidases"/>
    <property type="match status" value="1"/>
</dbReference>
<feature type="signal peptide" evidence="1">
    <location>
        <begin position="1"/>
        <end position="19"/>
    </location>
</feature>
<dbReference type="InterPro" id="IPR017853">
    <property type="entry name" value="GH"/>
</dbReference>
<gene>
    <name evidence="3" type="ORF">OAory_01046360</name>
</gene>
<name>A0A1S9DGT2_ASPOZ</name>
<evidence type="ECO:0000313" key="3">
    <source>
        <dbReference type="EMBL" id="OOO08136.1"/>
    </source>
</evidence>
<dbReference type="Proteomes" id="UP000190312">
    <property type="component" value="Unassembled WGS sequence"/>
</dbReference>
<comment type="caution">
    <text evidence="3">The sequence shown here is derived from an EMBL/GenBank/DDBJ whole genome shotgun (WGS) entry which is preliminary data.</text>
</comment>
<evidence type="ECO:0000313" key="4">
    <source>
        <dbReference type="Proteomes" id="UP000190312"/>
    </source>
</evidence>
<accession>A0A1S9DGT2</accession>
<dbReference type="OrthoDB" id="2831684at2759"/>
<dbReference type="Gene3D" id="2.60.40.1180">
    <property type="entry name" value="Golgi alpha-mannosidase II"/>
    <property type="match status" value="1"/>
</dbReference>